<sequence length="64" mass="7556">MPKFKVTCEHEVIKMYRVTVDADSLEEAVRLVEYGDYDSSNKRLLDEEDIRINVTYAEQLEDKD</sequence>
<evidence type="ECO:0000313" key="2">
    <source>
        <dbReference type="Proteomes" id="UP000260425"/>
    </source>
</evidence>
<organismHost>
    <name type="scientific">Bacillus subtilis</name>
    <dbReference type="NCBI Taxonomy" id="1423"/>
</organismHost>
<protein>
    <submittedName>
        <fullName evidence="1">Uncharacterized protein</fullName>
    </submittedName>
</protein>
<accession>A0A345MK38</accession>
<proteinExistence type="predicted"/>
<dbReference type="EMBL" id="MH606185">
    <property type="protein sequence ID" value="AXH71220.1"/>
    <property type="molecule type" value="Genomic_DNA"/>
</dbReference>
<name>A0A345MK38_BPBSP</name>
<organism evidence="1 2">
    <name type="scientific">Bacillus phage BSP38</name>
    <dbReference type="NCBI Taxonomy" id="2283013"/>
    <lineage>
        <taxon>Viruses</taxon>
        <taxon>Duplodnaviria</taxon>
        <taxon>Heunggongvirae</taxon>
        <taxon>Uroviricota</taxon>
        <taxon>Caudoviricetes</taxon>
        <taxon>Herelleviridae</taxon>
        <taxon>Bastillevirinae</taxon>
        <taxon>Jeonjuvirus</taxon>
        <taxon>Jeonjuvirus BSP38</taxon>
    </lineage>
</organism>
<keyword evidence="2" id="KW-1185">Reference proteome</keyword>
<dbReference type="Proteomes" id="UP000260425">
    <property type="component" value="Segment"/>
</dbReference>
<evidence type="ECO:0000313" key="1">
    <source>
        <dbReference type="EMBL" id="AXH71220.1"/>
    </source>
</evidence>
<reference evidence="1 2" key="1">
    <citation type="submission" date="2018-07" db="EMBL/GenBank/DDBJ databases">
        <title>Complete nucleotide sequence of Bacillus phage BSP38.</title>
        <authorList>
            <person name="Ghosh K."/>
            <person name="Kim K.-P."/>
        </authorList>
    </citation>
    <scope>NUCLEOTIDE SEQUENCE [LARGE SCALE GENOMIC DNA]</scope>
</reference>
<gene>
    <name evidence="1" type="ORF">BSP38_178</name>
</gene>